<evidence type="ECO:0000256" key="2">
    <source>
        <dbReference type="ARBA" id="ARBA00001947"/>
    </source>
</evidence>
<keyword evidence="6" id="KW-0165">Cleavage on pair of basic residues</keyword>
<reference evidence="14 15" key="1">
    <citation type="submission" date="2024-06" db="EMBL/GenBank/DDBJ databases">
        <title>Complete genome of Phlyctema vagabunda strain 19-DSS-EL-015.</title>
        <authorList>
            <person name="Fiorenzani C."/>
        </authorList>
    </citation>
    <scope>NUCLEOTIDE SEQUENCE [LARGE SCALE GENOMIC DNA]</scope>
    <source>
        <strain evidence="14 15">19-DSS-EL-015</strain>
    </source>
</reference>
<protein>
    <recommendedName>
        <fullName evidence="4">deuterolysin</fullName>
        <ecNumber evidence="4">3.4.24.39</ecNumber>
    </recommendedName>
</protein>
<comment type="cofactor">
    <cofactor evidence="2">
        <name>Zn(2+)</name>
        <dbReference type="ChEBI" id="CHEBI:29105"/>
    </cofactor>
</comment>
<keyword evidence="12" id="KW-0865">Zymogen</keyword>
<keyword evidence="7" id="KW-0479">Metal-binding</keyword>
<dbReference type="InterPro" id="IPR001384">
    <property type="entry name" value="Peptidase_M35"/>
</dbReference>
<evidence type="ECO:0000256" key="7">
    <source>
        <dbReference type="ARBA" id="ARBA00022723"/>
    </source>
</evidence>
<evidence type="ECO:0000256" key="10">
    <source>
        <dbReference type="ARBA" id="ARBA00022833"/>
    </source>
</evidence>
<proteinExistence type="inferred from homology"/>
<evidence type="ECO:0000256" key="1">
    <source>
        <dbReference type="ARBA" id="ARBA00001187"/>
    </source>
</evidence>
<keyword evidence="8 13" id="KW-0732">Signal</keyword>
<feature type="chain" id="PRO_5046460922" description="deuterolysin" evidence="13">
    <location>
        <begin position="21"/>
        <end position="384"/>
    </location>
</feature>
<accession>A0ABR4PL69</accession>
<evidence type="ECO:0000256" key="12">
    <source>
        <dbReference type="ARBA" id="ARBA00023145"/>
    </source>
</evidence>
<dbReference type="PANTHER" id="PTHR37016">
    <property type="match status" value="1"/>
</dbReference>
<evidence type="ECO:0000256" key="5">
    <source>
        <dbReference type="ARBA" id="ARBA00022670"/>
    </source>
</evidence>
<evidence type="ECO:0000256" key="4">
    <source>
        <dbReference type="ARBA" id="ARBA00012431"/>
    </source>
</evidence>
<sequence length="384" mass="41452">MHFSALLLVALVTLVTHVTSTVVSPLSKRAPAVQVSITEVDIGVVKAGVKNIMDSPLKLLTYGSLLDEAPVYKLNISSVAGGSTLPFQGIVRMIDARNLPEEAFQTIEPGAVFEIEIDAAATHEFGSGDYYVVAEGALPYALPSSTQLVDDLIPYKSNVLKLKVEDDQAGNALRALTSPSLVPGRVVQDSCTSEQAATIRKARENCSQRALATLLGGSNKNLYKTLFKENDPVNRFKNNDVYPVIADMASHCSIQPTPDETFHCTDIFRYCQASTIAYTMLVQGPTFNTVVVPCAPFWALPDFDHTCSHTLDQARVLANEAAHLSVQYGTDAIRDLAYGYTASVAINGHFSHLNADSYALFAQGEFFFVSQVFTLMGGGDVGTE</sequence>
<evidence type="ECO:0000256" key="3">
    <source>
        <dbReference type="ARBA" id="ARBA00010279"/>
    </source>
</evidence>
<dbReference type="SUPFAM" id="SSF55486">
    <property type="entry name" value="Metalloproteases ('zincins'), catalytic domain"/>
    <property type="match status" value="1"/>
</dbReference>
<evidence type="ECO:0000256" key="8">
    <source>
        <dbReference type="ARBA" id="ARBA00022729"/>
    </source>
</evidence>
<dbReference type="InterPro" id="IPR050414">
    <property type="entry name" value="Fungal_M35_metalloproteases"/>
</dbReference>
<evidence type="ECO:0000256" key="13">
    <source>
        <dbReference type="SAM" id="SignalP"/>
    </source>
</evidence>
<name>A0ABR4PL69_9HELO</name>
<evidence type="ECO:0000256" key="11">
    <source>
        <dbReference type="ARBA" id="ARBA00023049"/>
    </source>
</evidence>
<dbReference type="Gene3D" id="3.40.390.10">
    <property type="entry name" value="Collagenase (Catalytic Domain)"/>
    <property type="match status" value="1"/>
</dbReference>
<keyword evidence="10" id="KW-0862">Zinc</keyword>
<dbReference type="Proteomes" id="UP001629113">
    <property type="component" value="Unassembled WGS sequence"/>
</dbReference>
<dbReference type="PANTHER" id="PTHR37016:SF3">
    <property type="entry name" value="NEUTRAL PROTEASE 2-RELATED"/>
    <property type="match status" value="1"/>
</dbReference>
<dbReference type="GO" id="GO:0008237">
    <property type="term" value="F:metallopeptidase activity"/>
    <property type="evidence" value="ECO:0007669"/>
    <property type="project" value="UniProtKB-KW"/>
</dbReference>
<evidence type="ECO:0000256" key="6">
    <source>
        <dbReference type="ARBA" id="ARBA00022685"/>
    </source>
</evidence>
<dbReference type="EC" id="3.4.24.39" evidence="4"/>
<organism evidence="14 15">
    <name type="scientific">Phlyctema vagabunda</name>
    <dbReference type="NCBI Taxonomy" id="108571"/>
    <lineage>
        <taxon>Eukaryota</taxon>
        <taxon>Fungi</taxon>
        <taxon>Dikarya</taxon>
        <taxon>Ascomycota</taxon>
        <taxon>Pezizomycotina</taxon>
        <taxon>Leotiomycetes</taxon>
        <taxon>Helotiales</taxon>
        <taxon>Dermateaceae</taxon>
        <taxon>Phlyctema</taxon>
    </lineage>
</organism>
<dbReference type="InterPro" id="IPR024079">
    <property type="entry name" value="MetalloPept_cat_dom_sf"/>
</dbReference>
<comment type="catalytic activity">
    <reaction evidence="1">
        <text>Preferential cleavage of bonds with hydrophobic residues in P1'. Also 3-Asn-|-Gln-4 and 8-Gly-|-Ser-9 bonds in insulin B chain.</text>
        <dbReference type="EC" id="3.4.24.39"/>
    </reaction>
</comment>
<feature type="signal peptide" evidence="13">
    <location>
        <begin position="1"/>
        <end position="20"/>
    </location>
</feature>
<keyword evidence="15" id="KW-1185">Reference proteome</keyword>
<dbReference type="Gene3D" id="2.60.40.2970">
    <property type="match status" value="1"/>
</dbReference>
<keyword evidence="11 14" id="KW-0482">Metalloprotease</keyword>
<dbReference type="EMBL" id="JBFCZG010000003">
    <property type="protein sequence ID" value="KAL3424084.1"/>
    <property type="molecule type" value="Genomic_DNA"/>
</dbReference>
<gene>
    <name evidence="14" type="ORF">PVAG01_03365</name>
</gene>
<evidence type="ECO:0000313" key="14">
    <source>
        <dbReference type="EMBL" id="KAL3424084.1"/>
    </source>
</evidence>
<evidence type="ECO:0000256" key="9">
    <source>
        <dbReference type="ARBA" id="ARBA00022801"/>
    </source>
</evidence>
<dbReference type="Pfam" id="PF02102">
    <property type="entry name" value="Peptidase_M35"/>
    <property type="match status" value="1"/>
</dbReference>
<keyword evidence="9" id="KW-0378">Hydrolase</keyword>
<keyword evidence="5" id="KW-0645">Protease</keyword>
<comment type="caution">
    <text evidence="14">The sequence shown here is derived from an EMBL/GenBank/DDBJ whole genome shotgun (WGS) entry which is preliminary data.</text>
</comment>
<comment type="similarity">
    <text evidence="3">Belongs to the peptidase M35 family.</text>
</comment>
<evidence type="ECO:0000313" key="15">
    <source>
        <dbReference type="Proteomes" id="UP001629113"/>
    </source>
</evidence>